<evidence type="ECO:0000313" key="7">
    <source>
        <dbReference type="Proteomes" id="UP000005737"/>
    </source>
</evidence>
<reference evidence="6 7" key="1">
    <citation type="submission" date="2011-10" db="EMBL/GenBank/DDBJ databases">
        <title>The Improved High-Quality Draft genome of Leptonema illini DSM 21528.</title>
        <authorList>
            <consortium name="US DOE Joint Genome Institute (JGI-PGF)"/>
            <person name="Lucas S."/>
            <person name="Copeland A."/>
            <person name="Lapidus A."/>
            <person name="Glavina del Rio T."/>
            <person name="Dalin E."/>
            <person name="Tice H."/>
            <person name="Bruce D."/>
            <person name="Goodwin L."/>
            <person name="Pitluck S."/>
            <person name="Peters L."/>
            <person name="Mikhailova N."/>
            <person name="Held B."/>
            <person name="Kyrpides N."/>
            <person name="Mavromatis K."/>
            <person name="Ivanova N."/>
            <person name="Markowitz V."/>
            <person name="Cheng J.-F."/>
            <person name="Hugenholtz P."/>
            <person name="Woyke T."/>
            <person name="Wu D."/>
            <person name="Gronow S."/>
            <person name="Wellnitz S."/>
            <person name="Brambilla E.-M."/>
            <person name="Klenk H.-P."/>
            <person name="Eisen J.A."/>
        </authorList>
    </citation>
    <scope>NUCLEOTIDE SEQUENCE [LARGE SCALE GENOMIC DNA]</scope>
    <source>
        <strain evidence="6 7">DSM 21528</strain>
    </source>
</reference>
<dbReference type="PANTHER" id="PTHR14226:SF57">
    <property type="entry name" value="BLR7027 PROTEIN"/>
    <property type="match status" value="1"/>
</dbReference>
<dbReference type="PROSITE" id="PS51635">
    <property type="entry name" value="PNPLA"/>
    <property type="match status" value="1"/>
</dbReference>
<dbReference type="InterPro" id="IPR002641">
    <property type="entry name" value="PNPLA_dom"/>
</dbReference>
<protein>
    <submittedName>
        <fullName evidence="6">Patatin</fullName>
    </submittedName>
</protein>
<dbReference type="HOGENOM" id="CLU_042894_0_1_12"/>
<feature type="short sequence motif" description="GXGXXG" evidence="4">
    <location>
        <begin position="19"/>
        <end position="24"/>
    </location>
</feature>
<evidence type="ECO:0000313" key="6">
    <source>
        <dbReference type="EMBL" id="EHQ04547.1"/>
    </source>
</evidence>
<accession>H2CLD6</accession>
<keyword evidence="3 4" id="KW-0443">Lipid metabolism</keyword>
<feature type="active site" description="Nucleophile" evidence="4">
    <location>
        <position position="48"/>
    </location>
</feature>
<dbReference type="Proteomes" id="UP000005737">
    <property type="component" value="Unassembled WGS sequence"/>
</dbReference>
<evidence type="ECO:0000256" key="4">
    <source>
        <dbReference type="PROSITE-ProRule" id="PRU01161"/>
    </source>
</evidence>
<gene>
    <name evidence="6" type="ORF">Lepil_4069</name>
</gene>
<feature type="domain" description="PNPLA" evidence="5">
    <location>
        <begin position="15"/>
        <end position="185"/>
    </location>
</feature>
<sequence>MSREVAFRKKPRRALILSGGGARGAYQAGVLKYLKEIEWEPDLVCGTSVGAINATAIGCGLDIYEIINLWKSIERGRVYNVSFWKQLQYYFTRRGFVPLMETEPLQQLILERMDLRRLRRAEKEIVITAVNILKSRLKFFNNAVIDIEHVMASSAIPVLFPWQYIDGEPYWDGGVMANTPILPALERGVKEIIVVLLSPVGGARLDLPSTRRQAIERVFEQSLIGSYQAFMAHLSWEQKLKGETGFFERLARRTLTMGDVRIATIAPDRMLGFQSLLNFSARQVDVLLRAGYNDARTQLSLFFNRTDA</sequence>
<dbReference type="AlphaFoldDB" id="H2CLD6"/>
<dbReference type="GO" id="GO:0016042">
    <property type="term" value="P:lipid catabolic process"/>
    <property type="evidence" value="ECO:0007669"/>
    <property type="project" value="UniProtKB-UniRule"/>
</dbReference>
<proteinExistence type="predicted"/>
<feature type="active site" description="Proton acceptor" evidence="4">
    <location>
        <position position="172"/>
    </location>
</feature>
<dbReference type="InterPro" id="IPR016035">
    <property type="entry name" value="Acyl_Trfase/lysoPLipase"/>
</dbReference>
<organism evidence="6 7">
    <name type="scientific">Leptonema illini DSM 21528</name>
    <dbReference type="NCBI Taxonomy" id="929563"/>
    <lineage>
        <taxon>Bacteria</taxon>
        <taxon>Pseudomonadati</taxon>
        <taxon>Spirochaetota</taxon>
        <taxon>Spirochaetia</taxon>
        <taxon>Leptospirales</taxon>
        <taxon>Leptospiraceae</taxon>
        <taxon>Leptonema</taxon>
    </lineage>
</organism>
<dbReference type="RefSeq" id="WP_002775684.1">
    <property type="nucleotide sequence ID" value="NZ_JH597775.1"/>
</dbReference>
<keyword evidence="7" id="KW-1185">Reference proteome</keyword>
<evidence type="ECO:0000256" key="1">
    <source>
        <dbReference type="ARBA" id="ARBA00022801"/>
    </source>
</evidence>
<dbReference type="EMBL" id="JH597775">
    <property type="protein sequence ID" value="EHQ04547.1"/>
    <property type="molecule type" value="Genomic_DNA"/>
</dbReference>
<evidence type="ECO:0000256" key="2">
    <source>
        <dbReference type="ARBA" id="ARBA00022963"/>
    </source>
</evidence>
<dbReference type="InterPro" id="IPR050301">
    <property type="entry name" value="NTE"/>
</dbReference>
<evidence type="ECO:0000259" key="5">
    <source>
        <dbReference type="PROSITE" id="PS51635"/>
    </source>
</evidence>
<dbReference type="STRING" id="183.GCA_002009735_00286"/>
<dbReference type="GO" id="GO:0016787">
    <property type="term" value="F:hydrolase activity"/>
    <property type="evidence" value="ECO:0007669"/>
    <property type="project" value="UniProtKB-UniRule"/>
</dbReference>
<keyword evidence="2 4" id="KW-0442">Lipid degradation</keyword>
<name>H2CLD6_9LEPT</name>
<dbReference type="SUPFAM" id="SSF52151">
    <property type="entry name" value="FabD/lysophospholipase-like"/>
    <property type="match status" value="1"/>
</dbReference>
<feature type="short sequence motif" description="DGA/G" evidence="4">
    <location>
        <begin position="172"/>
        <end position="174"/>
    </location>
</feature>
<dbReference type="Gene3D" id="3.40.1090.10">
    <property type="entry name" value="Cytosolic phospholipase A2 catalytic domain"/>
    <property type="match status" value="2"/>
</dbReference>
<evidence type="ECO:0000256" key="3">
    <source>
        <dbReference type="ARBA" id="ARBA00023098"/>
    </source>
</evidence>
<dbReference type="PANTHER" id="PTHR14226">
    <property type="entry name" value="NEUROPATHY TARGET ESTERASE/SWISS CHEESE D.MELANOGASTER"/>
    <property type="match status" value="1"/>
</dbReference>
<dbReference type="Pfam" id="PF01734">
    <property type="entry name" value="Patatin"/>
    <property type="match status" value="1"/>
</dbReference>
<dbReference type="CDD" id="cd07209">
    <property type="entry name" value="Pat_hypo_Ecoli_Z1214_like"/>
    <property type="match status" value="1"/>
</dbReference>
<feature type="short sequence motif" description="GXSXG" evidence="4">
    <location>
        <begin position="46"/>
        <end position="50"/>
    </location>
</feature>
<keyword evidence="1 4" id="KW-0378">Hydrolase</keyword>